<evidence type="ECO:0000313" key="5">
    <source>
        <dbReference type="Proteomes" id="UP001500889"/>
    </source>
</evidence>
<organism evidence="4 5">
    <name type="scientific">Drosophila madeirensis</name>
    <name type="common">Fruit fly</name>
    <dbReference type="NCBI Taxonomy" id="30013"/>
    <lineage>
        <taxon>Eukaryota</taxon>
        <taxon>Metazoa</taxon>
        <taxon>Ecdysozoa</taxon>
        <taxon>Arthropoda</taxon>
        <taxon>Hexapoda</taxon>
        <taxon>Insecta</taxon>
        <taxon>Pterygota</taxon>
        <taxon>Neoptera</taxon>
        <taxon>Endopterygota</taxon>
        <taxon>Diptera</taxon>
        <taxon>Brachycera</taxon>
        <taxon>Muscomorpha</taxon>
        <taxon>Ephydroidea</taxon>
        <taxon>Drosophilidae</taxon>
        <taxon>Drosophila</taxon>
        <taxon>Sophophora</taxon>
    </lineage>
</organism>
<evidence type="ECO:0000256" key="2">
    <source>
        <dbReference type="SAM" id="MobiDB-lite"/>
    </source>
</evidence>
<gene>
    <name evidence="4" type="ORF">DMAD_04559</name>
</gene>
<feature type="region of interest" description="Disordered" evidence="2">
    <location>
        <begin position="80"/>
        <end position="99"/>
    </location>
</feature>
<keyword evidence="5" id="KW-1185">Reference proteome</keyword>
<keyword evidence="3" id="KW-0472">Membrane</keyword>
<keyword evidence="1" id="KW-0175">Coiled coil</keyword>
<evidence type="ECO:0000256" key="1">
    <source>
        <dbReference type="SAM" id="Coils"/>
    </source>
</evidence>
<name>A0AAU9GES3_DROMD</name>
<accession>A0AAU9GES3</accession>
<keyword evidence="3" id="KW-1133">Transmembrane helix</keyword>
<feature type="coiled-coil region" evidence="1">
    <location>
        <begin position="134"/>
        <end position="161"/>
    </location>
</feature>
<reference evidence="4 5" key="1">
    <citation type="submission" date="2024-02" db="EMBL/GenBank/DDBJ databases">
        <title>A chromosome-level genome assembly of Drosophila madeirensis, a fruit fly species endemic to Madeira island.</title>
        <authorList>
            <person name="Tomihara K."/>
            <person name="Llopart A."/>
            <person name="Yamamoto D."/>
        </authorList>
    </citation>
    <scope>NUCLEOTIDE SEQUENCE [LARGE SCALE GENOMIC DNA]</scope>
    <source>
        <strain evidence="4 5">RF1</strain>
    </source>
</reference>
<dbReference type="EMBL" id="AP029267">
    <property type="protein sequence ID" value="BFG05949.1"/>
    <property type="molecule type" value="Genomic_DNA"/>
</dbReference>
<feature type="compositionally biased region" description="Polar residues" evidence="2">
    <location>
        <begin position="80"/>
        <end position="92"/>
    </location>
</feature>
<evidence type="ECO:0000256" key="3">
    <source>
        <dbReference type="SAM" id="Phobius"/>
    </source>
</evidence>
<sequence length="338" mass="37664">MSTFKIWHIFCCAVMMMMMIMHPCMVEGLRTKRSNVPAPSANAESCLGQATMGVTQAGSGGTAAETARAMATVANTVSPPAVVTSSTRQGDAQDNDKSGVIEAPTVTTTTDTATATDTETETVTDSAVTEERLAADLPSQLQSAERRLSQLDDEAPMAQCNWSPFDYWKIWPDRQQEMKEFEQARNQYFQMMTKSLQQKLDHETEMEHQNVAEVERLHAPDNAPSPRFHMMQSAIEKHHSCNISPLFQFLNGAVDTALQNEQVVIEHAGGDTSQDNKRHNVYLMDELKKLFKTNPADGPNRKENEIIFSCPVHYEQHENRSGEIVDDEVVSVDQCHAK</sequence>
<feature type="transmembrane region" description="Helical" evidence="3">
    <location>
        <begin position="6"/>
        <end position="26"/>
    </location>
</feature>
<proteinExistence type="predicted"/>
<keyword evidence="3" id="KW-0812">Transmembrane</keyword>
<dbReference type="AlphaFoldDB" id="A0AAU9GES3"/>
<protein>
    <submittedName>
        <fullName evidence="4">Uncharacterized protein</fullName>
    </submittedName>
</protein>
<dbReference type="Proteomes" id="UP001500889">
    <property type="component" value="Chromosome E"/>
</dbReference>
<evidence type="ECO:0000313" key="4">
    <source>
        <dbReference type="EMBL" id="BFG05949.1"/>
    </source>
</evidence>